<dbReference type="AlphaFoldDB" id="A0AA88I1A6"/>
<evidence type="ECO:0000256" key="9">
    <source>
        <dbReference type="SAM" id="MobiDB-lite"/>
    </source>
</evidence>
<dbReference type="PANTHER" id="PTHR13124">
    <property type="entry name" value="39S RIBOSOMAL PROTEIN L46, MITOCHONDRIAL PRECURSOR-RELATED"/>
    <property type="match status" value="1"/>
</dbReference>
<name>A0AA88I1A6_ARTSF</name>
<evidence type="ECO:0000259" key="10">
    <source>
        <dbReference type="Pfam" id="PF00293"/>
    </source>
</evidence>
<evidence type="ECO:0000256" key="2">
    <source>
        <dbReference type="ARBA" id="ARBA00009070"/>
    </source>
</evidence>
<reference evidence="12" key="1">
    <citation type="submission" date="2023-07" db="EMBL/GenBank/DDBJ databases">
        <title>Chromosome-level genome assembly of Artemia franciscana.</title>
        <authorList>
            <person name="Jo E."/>
        </authorList>
    </citation>
    <scope>NUCLEOTIDE SEQUENCE</scope>
    <source>
        <tissue evidence="12">Whole body</tissue>
    </source>
</reference>
<dbReference type="InterPro" id="IPR033650">
    <property type="entry name" value="Ribosomal_mL46_NUDIX"/>
</dbReference>
<keyword evidence="3" id="KW-0809">Transit peptide</keyword>
<protein>
    <recommendedName>
        <fullName evidence="7">Large ribosomal subunit protein mL46</fullName>
    </recommendedName>
    <alternativeName>
        <fullName evidence="8">39S ribosomal protein L46, mitochondrial</fullName>
    </alternativeName>
</protein>
<dbReference type="FunFam" id="3.90.79.10:FF:000018">
    <property type="entry name" value="39S ribosomal protein L46, mitochondrial"/>
    <property type="match status" value="1"/>
</dbReference>
<comment type="similarity">
    <text evidence="2">Belongs to the mitochondrion-specific ribosomal protein mL46 family.</text>
</comment>
<evidence type="ECO:0000256" key="1">
    <source>
        <dbReference type="ARBA" id="ARBA00004173"/>
    </source>
</evidence>
<dbReference type="Pfam" id="PF11788">
    <property type="entry name" value="MRP-L46"/>
    <property type="match status" value="1"/>
</dbReference>
<feature type="region of interest" description="Disordered" evidence="9">
    <location>
        <begin position="99"/>
        <end position="121"/>
    </location>
</feature>
<feature type="non-terminal residue" evidence="12">
    <location>
        <position position="1"/>
    </location>
</feature>
<dbReference type="Pfam" id="PF00293">
    <property type="entry name" value="NUDIX"/>
    <property type="match status" value="1"/>
</dbReference>
<dbReference type="InterPro" id="IPR040008">
    <property type="entry name" value="Ribosomal_mL46"/>
</dbReference>
<evidence type="ECO:0000259" key="11">
    <source>
        <dbReference type="Pfam" id="PF11788"/>
    </source>
</evidence>
<evidence type="ECO:0000256" key="5">
    <source>
        <dbReference type="ARBA" id="ARBA00023128"/>
    </source>
</evidence>
<dbReference type="InterPro" id="IPR015797">
    <property type="entry name" value="NUDIX_hydrolase-like_dom_sf"/>
</dbReference>
<dbReference type="InterPro" id="IPR021757">
    <property type="entry name" value="Ribosomal_mL46_N"/>
</dbReference>
<dbReference type="GO" id="GO:0003735">
    <property type="term" value="F:structural constituent of ribosome"/>
    <property type="evidence" value="ECO:0007669"/>
    <property type="project" value="InterPro"/>
</dbReference>
<gene>
    <name evidence="12" type="ORF">QYM36_005504</name>
</gene>
<evidence type="ECO:0000256" key="8">
    <source>
        <dbReference type="ARBA" id="ARBA00035534"/>
    </source>
</evidence>
<evidence type="ECO:0000313" key="13">
    <source>
        <dbReference type="Proteomes" id="UP001187531"/>
    </source>
</evidence>
<dbReference type="Gene3D" id="3.90.79.10">
    <property type="entry name" value="Nucleoside Triphosphate Pyrophosphohydrolase"/>
    <property type="match status" value="1"/>
</dbReference>
<dbReference type="SUPFAM" id="SSF55811">
    <property type="entry name" value="Nudix"/>
    <property type="match status" value="1"/>
</dbReference>
<dbReference type="Proteomes" id="UP001187531">
    <property type="component" value="Unassembled WGS sequence"/>
</dbReference>
<feature type="compositionally biased region" description="Basic and acidic residues" evidence="9">
    <location>
        <begin position="99"/>
        <end position="113"/>
    </location>
</feature>
<keyword evidence="6" id="KW-0687">Ribonucleoprotein</keyword>
<dbReference type="InterPro" id="IPR000086">
    <property type="entry name" value="NUDIX_hydrolase_dom"/>
</dbReference>
<keyword evidence="4" id="KW-0689">Ribosomal protein</keyword>
<dbReference type="PANTHER" id="PTHR13124:SF12">
    <property type="entry name" value="LARGE RIBOSOMAL SUBUNIT PROTEIN ML46"/>
    <property type="match status" value="1"/>
</dbReference>
<dbReference type="GO" id="GO:0005743">
    <property type="term" value="C:mitochondrial inner membrane"/>
    <property type="evidence" value="ECO:0007669"/>
    <property type="project" value="UniProtKB-ARBA"/>
</dbReference>
<accession>A0AA88I1A6</accession>
<dbReference type="EMBL" id="JAVRJZ010000009">
    <property type="protein sequence ID" value="KAK2718206.1"/>
    <property type="molecule type" value="Genomic_DNA"/>
</dbReference>
<evidence type="ECO:0000313" key="12">
    <source>
        <dbReference type="EMBL" id="KAK2718206.1"/>
    </source>
</evidence>
<dbReference type="GO" id="GO:0005762">
    <property type="term" value="C:mitochondrial large ribosomal subunit"/>
    <property type="evidence" value="ECO:0007669"/>
    <property type="project" value="TreeGrafter"/>
</dbReference>
<organism evidence="12 13">
    <name type="scientific">Artemia franciscana</name>
    <name type="common">Brine shrimp</name>
    <name type="synonym">Artemia sanfranciscana</name>
    <dbReference type="NCBI Taxonomy" id="6661"/>
    <lineage>
        <taxon>Eukaryota</taxon>
        <taxon>Metazoa</taxon>
        <taxon>Ecdysozoa</taxon>
        <taxon>Arthropoda</taxon>
        <taxon>Crustacea</taxon>
        <taxon>Branchiopoda</taxon>
        <taxon>Anostraca</taxon>
        <taxon>Artemiidae</taxon>
        <taxon>Artemia</taxon>
    </lineage>
</organism>
<proteinExistence type="inferred from homology"/>
<comment type="caution">
    <text evidence="12">The sequence shown here is derived from an EMBL/GenBank/DDBJ whole genome shotgun (WGS) entry which is preliminary data.</text>
</comment>
<evidence type="ECO:0000256" key="6">
    <source>
        <dbReference type="ARBA" id="ARBA00023274"/>
    </source>
</evidence>
<evidence type="ECO:0000256" key="4">
    <source>
        <dbReference type="ARBA" id="ARBA00022980"/>
    </source>
</evidence>
<feature type="domain" description="Large ribosomal subunit protein mL46 N-terminal" evidence="11">
    <location>
        <begin position="53"/>
        <end position="151"/>
    </location>
</feature>
<dbReference type="CDD" id="cd04661">
    <property type="entry name" value="NUDIX_MRP_L46"/>
    <property type="match status" value="1"/>
</dbReference>
<keyword evidence="5" id="KW-0496">Mitochondrion</keyword>
<sequence>ETEIKLANNTNKKIRGMALPRTCINLSRLTSTSDKICMRLSSFASTQTAKEKWDLLSAVCLERKPVIARNLLPIEKEVLSMAQKMEYRLSLKSDHEIQLEKDRERQERIKQGDADDSDMDQASLNSAQDFEDASVEELSKFPFADRITEADKEKDQKSLDRMLDRHLLLVVRQKLGTSSVWILPQGQRQEGETMRQAAERVLAESFDGKVQSRFLGNAPCGFYKYKYPKHIREQDGNSIGAKVFFFKAHVTSDSPLKKGSCIEDFAWLGRDELDSYLPEKYRKSVTEFLIDED</sequence>
<comment type="subcellular location">
    <subcellularLocation>
        <location evidence="1">Mitochondrion</location>
    </subcellularLocation>
</comment>
<keyword evidence="13" id="KW-1185">Reference proteome</keyword>
<evidence type="ECO:0000256" key="3">
    <source>
        <dbReference type="ARBA" id="ARBA00022946"/>
    </source>
</evidence>
<feature type="domain" description="Nudix hydrolase" evidence="10">
    <location>
        <begin position="166"/>
        <end position="282"/>
    </location>
</feature>
<evidence type="ECO:0000256" key="7">
    <source>
        <dbReference type="ARBA" id="ARBA00035190"/>
    </source>
</evidence>